<protein>
    <submittedName>
        <fullName evidence="1">Uncharacterized protein</fullName>
    </submittedName>
</protein>
<gene>
    <name evidence="1" type="ORF">PABY_12700</name>
</gene>
<evidence type="ECO:0000313" key="1">
    <source>
        <dbReference type="EMBL" id="BES81703.1"/>
    </source>
</evidence>
<dbReference type="Pfam" id="PF09700">
    <property type="entry name" value="Cas_Cmr3"/>
    <property type="match status" value="1"/>
</dbReference>
<dbReference type="RefSeq" id="WP_338248344.1">
    <property type="nucleotide sequence ID" value="NZ_AP028907.1"/>
</dbReference>
<reference evidence="1 2" key="1">
    <citation type="submission" date="2023-09" db="EMBL/GenBank/DDBJ databases">
        <title>Pyrofollis japonicus gen. nov. sp. nov., a novel member of the family Pyrodictiaceae isolated from the Iheya North hydrothermal field.</title>
        <authorList>
            <person name="Miyazaki U."/>
            <person name="Sanari M."/>
            <person name="Tame A."/>
            <person name="Kitajima M."/>
            <person name="Okamoto A."/>
            <person name="Sawayama S."/>
            <person name="Miyazaki J."/>
            <person name="Takai K."/>
            <person name="Nakagawa S."/>
        </authorList>
    </citation>
    <scope>NUCLEOTIDE SEQUENCE [LARGE SCALE GENOMIC DNA]</scope>
    <source>
        <strain evidence="1 2">AV2</strain>
    </source>
</reference>
<evidence type="ECO:0000313" key="2">
    <source>
        <dbReference type="Proteomes" id="UP001341135"/>
    </source>
</evidence>
<dbReference type="EMBL" id="AP028907">
    <property type="protein sequence ID" value="BES81703.1"/>
    <property type="molecule type" value="Genomic_DNA"/>
</dbReference>
<dbReference type="InterPro" id="IPR019117">
    <property type="entry name" value="CRISPR-assoc_protein_Cmr3"/>
</dbReference>
<organism evidence="1 2">
    <name type="scientific">Pyrodictium abyssi</name>
    <dbReference type="NCBI Taxonomy" id="54256"/>
    <lineage>
        <taxon>Archaea</taxon>
        <taxon>Thermoproteota</taxon>
        <taxon>Thermoprotei</taxon>
        <taxon>Desulfurococcales</taxon>
        <taxon>Pyrodictiaceae</taxon>
        <taxon>Pyrodictium</taxon>
    </lineage>
</organism>
<dbReference type="Proteomes" id="UP001341135">
    <property type="component" value="Chromosome"/>
</dbReference>
<accession>A0ABN6ZUX8</accession>
<proteinExistence type="predicted"/>
<name>A0ABN6ZUX8_9CREN</name>
<sequence>MHVYKLVIDTPQPIVFRRPSDNNAAATGPAVEGATLDQPLPSTLAGLLADIARQNGLCSPRNCGSTGFENISDCLAKLLGEGYHIYSGFAVREADELLVYTPAGYKPVDMLTDPNVEPIKPPRHSRIGIALKPALKTVREGLLYTIELVDPYIAGIRYTSIIYSPNPSSTVTLIQKGLAVRFGGENRTTLLRLEELSREPLDLLIRPRNSNCKEWVLHFASPALLEESPWDKGNPVTLTTRSAEYVARLLLKNSEGQVKVKSIIIPKSIPGFEVIAPGWCTPEQRPRRPYLHVPAGTRIVLEADKHSIENIVSEGIGCCSAYGWGTVVAICNSS</sequence>
<keyword evidence="2" id="KW-1185">Reference proteome</keyword>
<dbReference type="GeneID" id="89289287"/>